<name>A0A9D4UZM9_ADICA</name>
<dbReference type="EMBL" id="JABFUD020000007">
    <property type="protein sequence ID" value="KAI5077086.1"/>
    <property type="molecule type" value="Genomic_DNA"/>
</dbReference>
<reference evidence="1" key="1">
    <citation type="submission" date="2021-01" db="EMBL/GenBank/DDBJ databases">
        <title>Adiantum capillus-veneris genome.</title>
        <authorList>
            <person name="Fang Y."/>
            <person name="Liao Q."/>
        </authorList>
    </citation>
    <scope>NUCLEOTIDE SEQUENCE</scope>
    <source>
        <strain evidence="1">H3</strain>
        <tissue evidence="1">Leaf</tissue>
    </source>
</reference>
<proteinExistence type="predicted"/>
<evidence type="ECO:0000313" key="2">
    <source>
        <dbReference type="Proteomes" id="UP000886520"/>
    </source>
</evidence>
<gene>
    <name evidence="1" type="ORF">GOP47_0006910</name>
</gene>
<evidence type="ECO:0000313" key="1">
    <source>
        <dbReference type="EMBL" id="KAI5077086.1"/>
    </source>
</evidence>
<protein>
    <submittedName>
        <fullName evidence="1">Uncharacterized protein</fullName>
    </submittedName>
</protein>
<comment type="caution">
    <text evidence="1">The sequence shown here is derived from an EMBL/GenBank/DDBJ whole genome shotgun (WGS) entry which is preliminary data.</text>
</comment>
<organism evidence="1 2">
    <name type="scientific">Adiantum capillus-veneris</name>
    <name type="common">Maidenhair fern</name>
    <dbReference type="NCBI Taxonomy" id="13818"/>
    <lineage>
        <taxon>Eukaryota</taxon>
        <taxon>Viridiplantae</taxon>
        <taxon>Streptophyta</taxon>
        <taxon>Embryophyta</taxon>
        <taxon>Tracheophyta</taxon>
        <taxon>Polypodiopsida</taxon>
        <taxon>Polypodiidae</taxon>
        <taxon>Polypodiales</taxon>
        <taxon>Pteridineae</taxon>
        <taxon>Pteridaceae</taxon>
        <taxon>Vittarioideae</taxon>
        <taxon>Adiantum</taxon>
    </lineage>
</organism>
<dbReference type="Proteomes" id="UP000886520">
    <property type="component" value="Chromosome 7"/>
</dbReference>
<dbReference type="AlphaFoldDB" id="A0A9D4UZM9"/>
<sequence>MSLCSRLLAHDMAYDAWNIFHCPITRRLLGINISVSIIHPGVSTSEVARMRVSSEGNMVPLWFESQVLKDLFLLGGELAQHFTCSPQPTNINQQSSNVILEVPAPANVCYCGASENVVSAPELDWISSLDEALDPYN</sequence>
<keyword evidence="2" id="KW-1185">Reference proteome</keyword>
<accession>A0A9D4UZM9</accession>